<dbReference type="Pfam" id="PF00271">
    <property type="entry name" value="Helicase_C"/>
    <property type="match status" value="1"/>
</dbReference>
<feature type="short sequence motif" description="Q motif" evidence="6">
    <location>
        <begin position="82"/>
        <end position="110"/>
    </location>
</feature>
<keyword evidence="3" id="KW-0378">Hydrolase</keyword>
<evidence type="ECO:0000259" key="8">
    <source>
        <dbReference type="PROSITE" id="PS51194"/>
    </source>
</evidence>
<feature type="domain" description="Helicase C-terminal" evidence="8">
    <location>
        <begin position="334"/>
        <end position="490"/>
    </location>
</feature>
<dbReference type="eggNOG" id="KOG0330">
    <property type="taxonomic scope" value="Eukaryota"/>
</dbReference>
<accession>E9HSC9</accession>
<dbReference type="Proteomes" id="UP000000305">
    <property type="component" value="Unassembled WGS sequence"/>
</dbReference>
<dbReference type="SMART" id="SM00490">
    <property type="entry name" value="HELICc"/>
    <property type="match status" value="1"/>
</dbReference>
<protein>
    <recommendedName>
        <fullName evidence="1">RNA helicase</fullName>
        <ecNumber evidence="1">3.6.4.13</ecNumber>
    </recommendedName>
</protein>
<gene>
    <name evidence="10" type="ORF">DAPPUDRAFT_117344</name>
</gene>
<dbReference type="SMART" id="SM00487">
    <property type="entry name" value="DEXDc"/>
    <property type="match status" value="1"/>
</dbReference>
<evidence type="ECO:0000259" key="7">
    <source>
        <dbReference type="PROSITE" id="PS51192"/>
    </source>
</evidence>
<dbReference type="PhylomeDB" id="E9HSC9"/>
<feature type="domain" description="DEAD-box RNA helicase Q" evidence="9">
    <location>
        <begin position="82"/>
        <end position="110"/>
    </location>
</feature>
<evidence type="ECO:0000256" key="6">
    <source>
        <dbReference type="PROSITE-ProRule" id="PRU00552"/>
    </source>
</evidence>
<keyword evidence="5" id="KW-0067">ATP-binding</keyword>
<dbReference type="GO" id="GO:0005524">
    <property type="term" value="F:ATP binding"/>
    <property type="evidence" value="ECO:0007669"/>
    <property type="project" value="UniProtKB-KW"/>
</dbReference>
<evidence type="ECO:0000256" key="3">
    <source>
        <dbReference type="ARBA" id="ARBA00022801"/>
    </source>
</evidence>
<evidence type="ECO:0000256" key="1">
    <source>
        <dbReference type="ARBA" id="ARBA00012552"/>
    </source>
</evidence>
<dbReference type="EC" id="3.6.4.13" evidence="1"/>
<evidence type="ECO:0000256" key="4">
    <source>
        <dbReference type="ARBA" id="ARBA00022806"/>
    </source>
</evidence>
<reference evidence="10 11" key="1">
    <citation type="journal article" date="2011" name="Science">
        <title>The ecoresponsive genome of Daphnia pulex.</title>
        <authorList>
            <person name="Colbourne J.K."/>
            <person name="Pfrender M.E."/>
            <person name="Gilbert D."/>
            <person name="Thomas W.K."/>
            <person name="Tucker A."/>
            <person name="Oakley T.H."/>
            <person name="Tokishita S."/>
            <person name="Aerts A."/>
            <person name="Arnold G.J."/>
            <person name="Basu M.K."/>
            <person name="Bauer D.J."/>
            <person name="Caceres C.E."/>
            <person name="Carmel L."/>
            <person name="Casola C."/>
            <person name="Choi J.H."/>
            <person name="Detter J.C."/>
            <person name="Dong Q."/>
            <person name="Dusheyko S."/>
            <person name="Eads B.D."/>
            <person name="Frohlich T."/>
            <person name="Geiler-Samerotte K.A."/>
            <person name="Gerlach D."/>
            <person name="Hatcher P."/>
            <person name="Jogdeo S."/>
            <person name="Krijgsveld J."/>
            <person name="Kriventseva E.V."/>
            <person name="Kultz D."/>
            <person name="Laforsch C."/>
            <person name="Lindquist E."/>
            <person name="Lopez J."/>
            <person name="Manak J.R."/>
            <person name="Muller J."/>
            <person name="Pangilinan J."/>
            <person name="Patwardhan R.P."/>
            <person name="Pitluck S."/>
            <person name="Pritham E.J."/>
            <person name="Rechtsteiner A."/>
            <person name="Rho M."/>
            <person name="Rogozin I.B."/>
            <person name="Sakarya O."/>
            <person name="Salamov A."/>
            <person name="Schaack S."/>
            <person name="Shapiro H."/>
            <person name="Shiga Y."/>
            <person name="Skalitzky C."/>
            <person name="Smith Z."/>
            <person name="Souvorov A."/>
            <person name="Sung W."/>
            <person name="Tang Z."/>
            <person name="Tsuchiya D."/>
            <person name="Tu H."/>
            <person name="Vos H."/>
            <person name="Wang M."/>
            <person name="Wolf Y.I."/>
            <person name="Yamagata H."/>
            <person name="Yamada T."/>
            <person name="Ye Y."/>
            <person name="Shaw J.R."/>
            <person name="Andrews J."/>
            <person name="Crease T.J."/>
            <person name="Tang H."/>
            <person name="Lucas S.M."/>
            <person name="Robertson H.M."/>
            <person name="Bork P."/>
            <person name="Koonin E.V."/>
            <person name="Zdobnov E.M."/>
            <person name="Grigoriev I.V."/>
            <person name="Lynch M."/>
            <person name="Boore J.L."/>
        </authorList>
    </citation>
    <scope>NUCLEOTIDE SEQUENCE [LARGE SCALE GENOMIC DNA]</scope>
</reference>
<dbReference type="GO" id="GO:0016787">
    <property type="term" value="F:hydrolase activity"/>
    <property type="evidence" value="ECO:0007669"/>
    <property type="project" value="UniProtKB-KW"/>
</dbReference>
<dbReference type="GO" id="GO:0003724">
    <property type="term" value="F:RNA helicase activity"/>
    <property type="evidence" value="ECO:0007669"/>
    <property type="project" value="UniProtKB-EC"/>
</dbReference>
<dbReference type="PANTHER" id="PTHR47960">
    <property type="entry name" value="DEAD-BOX ATP-DEPENDENT RNA HELICASE 50"/>
    <property type="match status" value="1"/>
</dbReference>
<dbReference type="CDD" id="cd17948">
    <property type="entry name" value="DEADc_DDX28"/>
    <property type="match status" value="1"/>
</dbReference>
<organism evidence="10 11">
    <name type="scientific">Daphnia pulex</name>
    <name type="common">Water flea</name>
    <dbReference type="NCBI Taxonomy" id="6669"/>
    <lineage>
        <taxon>Eukaryota</taxon>
        <taxon>Metazoa</taxon>
        <taxon>Ecdysozoa</taxon>
        <taxon>Arthropoda</taxon>
        <taxon>Crustacea</taxon>
        <taxon>Branchiopoda</taxon>
        <taxon>Diplostraca</taxon>
        <taxon>Cladocera</taxon>
        <taxon>Anomopoda</taxon>
        <taxon>Daphniidae</taxon>
        <taxon>Daphnia</taxon>
    </lineage>
</organism>
<dbReference type="InterPro" id="IPR027417">
    <property type="entry name" value="P-loop_NTPase"/>
</dbReference>
<name>E9HSC9_DAPPU</name>
<dbReference type="AlphaFoldDB" id="E9HSC9"/>
<dbReference type="InterPro" id="IPR011545">
    <property type="entry name" value="DEAD/DEAH_box_helicase_dom"/>
</dbReference>
<sequence length="504" mass="56352">MVKDLNERQEQDKLNKSYKGNPKVCIVSCKDANLNHYSGQSYGKFDKVPLTSRSWGHRKTNGDHFVINSQGPNPSILRDEESDFSKLLISELLTENLTKMGCTKPTIVQKLAIKSVYRGENTLIAAETGSGKTLSYLAPVIQKILDYKMSKNIVEGSSATPLNAPLGLVITPGRELCEQISKVCQSLIENLPIKAQCVTGGRLKRDMLNAEFAEVDILFSTIGAISKLTTNHIVRLDQLKHLVLDEADTLLDDSFNEKVSHFLRKCPLQMTRPTEGVYQGVQVVMASATIPRSAEEILSQVIPFSSFNKVTTQQLHRLLPHVPQKFVRISHLDKPARLLELVKKDVSRNLPVIVFSNRSDRCDWVSMFLNENGVSCVNLNGNMAQHFRVGRFEEFLTGKQMVLSCTDVVSRGLDTTNAHHVVNYDVPNNISDYIHRCGRVGRVGHPSTGIVTTFVCHPTEAELVQKIEYAARKTHEDELPNVNANIKRLINSQVLKKNEKSLLV</sequence>
<dbReference type="OMA" id="NGDMLMK"/>
<evidence type="ECO:0000313" key="10">
    <source>
        <dbReference type="EMBL" id="EFX65346.1"/>
    </source>
</evidence>
<evidence type="ECO:0000256" key="5">
    <source>
        <dbReference type="ARBA" id="ARBA00022840"/>
    </source>
</evidence>
<dbReference type="PROSITE" id="PS51192">
    <property type="entry name" value="HELICASE_ATP_BIND_1"/>
    <property type="match status" value="1"/>
</dbReference>
<dbReference type="GO" id="GO:1902775">
    <property type="term" value="P:mitochondrial large ribosomal subunit assembly"/>
    <property type="evidence" value="ECO:0000318"/>
    <property type="project" value="GO_Central"/>
</dbReference>
<evidence type="ECO:0000313" key="11">
    <source>
        <dbReference type="Proteomes" id="UP000000305"/>
    </source>
</evidence>
<dbReference type="InterPro" id="IPR001650">
    <property type="entry name" value="Helicase_C-like"/>
</dbReference>
<dbReference type="InterPro" id="IPR014014">
    <property type="entry name" value="RNA_helicase_DEAD_Q_motif"/>
</dbReference>
<dbReference type="HOGENOM" id="CLU_003041_1_3_1"/>
<dbReference type="PROSITE" id="PS51195">
    <property type="entry name" value="Q_MOTIF"/>
    <property type="match status" value="1"/>
</dbReference>
<dbReference type="PROSITE" id="PS51194">
    <property type="entry name" value="HELICASE_CTER"/>
    <property type="match status" value="1"/>
</dbReference>
<dbReference type="STRING" id="6669.E9HSC9"/>
<dbReference type="FunCoup" id="E9HSC9">
    <property type="interactions" value="1326"/>
</dbReference>
<dbReference type="InParanoid" id="E9HSC9"/>
<dbReference type="SUPFAM" id="SSF52540">
    <property type="entry name" value="P-loop containing nucleoside triphosphate hydrolases"/>
    <property type="match status" value="1"/>
</dbReference>
<keyword evidence="2" id="KW-0547">Nucleotide-binding</keyword>
<keyword evidence="11" id="KW-1185">Reference proteome</keyword>
<dbReference type="EMBL" id="GL732749">
    <property type="protein sequence ID" value="EFX65346.1"/>
    <property type="molecule type" value="Genomic_DNA"/>
</dbReference>
<dbReference type="GO" id="GO:0003676">
    <property type="term" value="F:nucleic acid binding"/>
    <property type="evidence" value="ECO:0007669"/>
    <property type="project" value="InterPro"/>
</dbReference>
<keyword evidence="4" id="KW-0347">Helicase</keyword>
<dbReference type="OrthoDB" id="10256233at2759"/>
<evidence type="ECO:0000256" key="2">
    <source>
        <dbReference type="ARBA" id="ARBA00022741"/>
    </source>
</evidence>
<dbReference type="KEGG" id="dpx:DAPPUDRAFT_117344"/>
<dbReference type="GO" id="GO:0005739">
    <property type="term" value="C:mitochondrion"/>
    <property type="evidence" value="ECO:0000318"/>
    <property type="project" value="GO_Central"/>
</dbReference>
<feature type="domain" description="Helicase ATP-binding" evidence="7">
    <location>
        <begin position="113"/>
        <end position="308"/>
    </location>
</feature>
<evidence type="ECO:0000259" key="9">
    <source>
        <dbReference type="PROSITE" id="PS51195"/>
    </source>
</evidence>
<proteinExistence type="predicted"/>
<dbReference type="Pfam" id="PF00270">
    <property type="entry name" value="DEAD"/>
    <property type="match status" value="1"/>
</dbReference>
<dbReference type="Gene3D" id="3.40.50.300">
    <property type="entry name" value="P-loop containing nucleotide triphosphate hydrolases"/>
    <property type="match status" value="2"/>
</dbReference>
<dbReference type="InterPro" id="IPR014001">
    <property type="entry name" value="Helicase_ATP-bd"/>
</dbReference>
<dbReference type="CDD" id="cd18787">
    <property type="entry name" value="SF2_C_DEAD"/>
    <property type="match status" value="1"/>
</dbReference>